<dbReference type="InterPro" id="IPR036505">
    <property type="entry name" value="Amidase/PGRP_sf"/>
</dbReference>
<proteinExistence type="predicted"/>
<evidence type="ECO:0000256" key="1">
    <source>
        <dbReference type="ARBA" id="ARBA00001561"/>
    </source>
</evidence>
<dbReference type="InterPro" id="IPR002502">
    <property type="entry name" value="Amidase_domain"/>
</dbReference>
<gene>
    <name evidence="6" type="ORF">FHY64_17330</name>
</gene>
<feature type="domain" description="N-acetylmuramoyl-L-alanine amidase" evidence="5">
    <location>
        <begin position="11"/>
        <end position="144"/>
    </location>
</feature>
<organism evidence="6 7">
    <name type="scientific">Pelagovum pacificum</name>
    <dbReference type="NCBI Taxonomy" id="2588711"/>
    <lineage>
        <taxon>Bacteria</taxon>
        <taxon>Pseudomonadati</taxon>
        <taxon>Pseudomonadota</taxon>
        <taxon>Alphaproteobacteria</taxon>
        <taxon>Rhodobacterales</taxon>
        <taxon>Paracoccaceae</taxon>
        <taxon>Pelagovum</taxon>
    </lineage>
</organism>
<evidence type="ECO:0000313" key="6">
    <source>
        <dbReference type="EMBL" id="TNY30871.1"/>
    </source>
</evidence>
<dbReference type="OrthoDB" id="9794842at2"/>
<dbReference type="EMBL" id="VFFF01000003">
    <property type="protein sequence ID" value="TNY30871.1"/>
    <property type="molecule type" value="Genomic_DNA"/>
</dbReference>
<dbReference type="SUPFAM" id="SSF55846">
    <property type="entry name" value="N-acetylmuramoyl-L-alanine amidase-like"/>
    <property type="match status" value="1"/>
</dbReference>
<dbReference type="InterPro" id="IPR051206">
    <property type="entry name" value="NAMLAA_amidase_2"/>
</dbReference>
<dbReference type="GO" id="GO:0071555">
    <property type="term" value="P:cell wall organization"/>
    <property type="evidence" value="ECO:0007669"/>
    <property type="project" value="UniProtKB-KW"/>
</dbReference>
<dbReference type="AlphaFoldDB" id="A0A5C5G8K0"/>
<reference evidence="6 7" key="1">
    <citation type="submission" date="2019-06" db="EMBL/GenBank/DDBJ databases">
        <title>Genome of new Rhodobacteraceae sp. SM1903.</title>
        <authorList>
            <person name="Ren X."/>
        </authorList>
    </citation>
    <scope>NUCLEOTIDE SEQUENCE [LARGE SCALE GENOMIC DNA]</scope>
    <source>
        <strain evidence="6 7">SM1903</strain>
    </source>
</reference>
<dbReference type="GO" id="GO:0019867">
    <property type="term" value="C:outer membrane"/>
    <property type="evidence" value="ECO:0007669"/>
    <property type="project" value="TreeGrafter"/>
</dbReference>
<dbReference type="SMART" id="SM00644">
    <property type="entry name" value="Ami_2"/>
    <property type="match status" value="1"/>
</dbReference>
<dbReference type="GO" id="GO:0008745">
    <property type="term" value="F:N-acetylmuramoyl-L-alanine amidase activity"/>
    <property type="evidence" value="ECO:0007669"/>
    <property type="project" value="UniProtKB-EC"/>
</dbReference>
<evidence type="ECO:0000256" key="2">
    <source>
        <dbReference type="ARBA" id="ARBA00011901"/>
    </source>
</evidence>
<keyword evidence="7" id="KW-1185">Reference proteome</keyword>
<dbReference type="RefSeq" id="WP_140197136.1">
    <property type="nucleotide sequence ID" value="NZ_CP065915.1"/>
</dbReference>
<dbReference type="Proteomes" id="UP000314011">
    <property type="component" value="Unassembled WGS sequence"/>
</dbReference>
<evidence type="ECO:0000256" key="3">
    <source>
        <dbReference type="ARBA" id="ARBA00022801"/>
    </source>
</evidence>
<dbReference type="GO" id="GO:0009253">
    <property type="term" value="P:peptidoglycan catabolic process"/>
    <property type="evidence" value="ECO:0007669"/>
    <property type="project" value="InterPro"/>
</dbReference>
<comment type="caution">
    <text evidence="6">The sequence shown here is derived from an EMBL/GenBank/DDBJ whole genome shotgun (WGS) entry which is preliminary data.</text>
</comment>
<comment type="catalytic activity">
    <reaction evidence="1">
        <text>Hydrolyzes the link between N-acetylmuramoyl residues and L-amino acid residues in certain cell-wall glycopeptides.</text>
        <dbReference type="EC" id="3.5.1.28"/>
    </reaction>
</comment>
<protein>
    <recommendedName>
        <fullName evidence="2">N-acetylmuramoyl-L-alanine amidase</fullName>
        <ecNumber evidence="2">3.5.1.28</ecNumber>
    </recommendedName>
</protein>
<dbReference type="GO" id="GO:0009254">
    <property type="term" value="P:peptidoglycan turnover"/>
    <property type="evidence" value="ECO:0007669"/>
    <property type="project" value="TreeGrafter"/>
</dbReference>
<dbReference type="PANTHER" id="PTHR30417:SF1">
    <property type="entry name" value="N-ACETYLMURAMOYL-L-ALANINE AMIDASE AMID"/>
    <property type="match status" value="1"/>
</dbReference>
<dbReference type="PANTHER" id="PTHR30417">
    <property type="entry name" value="N-ACETYLMURAMOYL-L-ALANINE AMIDASE AMID"/>
    <property type="match status" value="1"/>
</dbReference>
<dbReference type="EC" id="3.5.1.28" evidence="2"/>
<sequence>MTDSEALWHPSPNFGARRGGALPDMIVLHFTAMESCDAARDRLCAPEHEVSSHYLISAEGALLQLVAEDQRAWHAGAGAWGPVTDVNSRSIGIELDNRGIEPFPETQLLALERLLERIMVRWTIPPERIVGHSDTAPDRKKDPGPLFPWKRLADAGLSIWPEVDVPEPEEIATPERSARLTAALTTFGYRGPQAIALFHACRMRFRPAGGAFDTLDLAMAEDLAARFPVKME</sequence>
<evidence type="ECO:0000259" key="5">
    <source>
        <dbReference type="SMART" id="SM00644"/>
    </source>
</evidence>
<accession>A0A5C5G8K0</accession>
<dbReference type="Gene3D" id="3.40.80.10">
    <property type="entry name" value="Peptidoglycan recognition protein-like"/>
    <property type="match status" value="1"/>
</dbReference>
<evidence type="ECO:0000313" key="7">
    <source>
        <dbReference type="Proteomes" id="UP000314011"/>
    </source>
</evidence>
<dbReference type="Pfam" id="PF01510">
    <property type="entry name" value="Amidase_2"/>
    <property type="match status" value="1"/>
</dbReference>
<keyword evidence="3" id="KW-0378">Hydrolase</keyword>
<dbReference type="CDD" id="cd06583">
    <property type="entry name" value="PGRP"/>
    <property type="match status" value="1"/>
</dbReference>
<evidence type="ECO:0000256" key="4">
    <source>
        <dbReference type="ARBA" id="ARBA00023316"/>
    </source>
</evidence>
<keyword evidence="4" id="KW-0961">Cell wall biogenesis/degradation</keyword>
<name>A0A5C5G8K0_9RHOB</name>